<comment type="caution">
    <text evidence="2">The sequence shown here is derived from an EMBL/GenBank/DDBJ whole genome shotgun (WGS) entry which is preliminary data.</text>
</comment>
<name>A0ABP0LJR3_9DINO</name>
<feature type="coiled-coil region" evidence="1">
    <location>
        <begin position="8"/>
        <end position="35"/>
    </location>
</feature>
<keyword evidence="3" id="KW-1185">Reference proteome</keyword>
<proteinExistence type="predicted"/>
<evidence type="ECO:0000256" key="1">
    <source>
        <dbReference type="SAM" id="Coils"/>
    </source>
</evidence>
<evidence type="ECO:0000313" key="2">
    <source>
        <dbReference type="EMBL" id="CAK9038809.1"/>
    </source>
</evidence>
<gene>
    <name evidence="2" type="ORF">SCF082_LOCUS22775</name>
</gene>
<reference evidence="2 3" key="1">
    <citation type="submission" date="2024-02" db="EMBL/GenBank/DDBJ databases">
        <authorList>
            <person name="Chen Y."/>
            <person name="Shah S."/>
            <person name="Dougan E. K."/>
            <person name="Thang M."/>
            <person name="Chan C."/>
        </authorList>
    </citation>
    <scope>NUCLEOTIDE SEQUENCE [LARGE SCALE GENOMIC DNA]</scope>
</reference>
<feature type="non-terminal residue" evidence="2">
    <location>
        <position position="86"/>
    </location>
</feature>
<protein>
    <submittedName>
        <fullName evidence="2">Uncharacterized protein</fullName>
    </submittedName>
</protein>
<accession>A0ABP0LJR3</accession>
<dbReference type="EMBL" id="CAXAMM010016427">
    <property type="protein sequence ID" value="CAK9038809.1"/>
    <property type="molecule type" value="Genomic_DNA"/>
</dbReference>
<keyword evidence="1" id="KW-0175">Coiled coil</keyword>
<organism evidence="2 3">
    <name type="scientific">Durusdinium trenchii</name>
    <dbReference type="NCBI Taxonomy" id="1381693"/>
    <lineage>
        <taxon>Eukaryota</taxon>
        <taxon>Sar</taxon>
        <taxon>Alveolata</taxon>
        <taxon>Dinophyceae</taxon>
        <taxon>Suessiales</taxon>
        <taxon>Symbiodiniaceae</taxon>
        <taxon>Durusdinium</taxon>
    </lineage>
</organism>
<evidence type="ECO:0000313" key="3">
    <source>
        <dbReference type="Proteomes" id="UP001642464"/>
    </source>
</evidence>
<sequence>MASSAVCERELLFQKAELQRQQQALERQRLHEAEELRQGRETLRALAEEVSLRAAERFQEEDRLLQELKSSRQEIQLLSAQLVDTQ</sequence>
<dbReference type="Proteomes" id="UP001642464">
    <property type="component" value="Unassembled WGS sequence"/>
</dbReference>